<keyword evidence="4" id="KW-1185">Reference proteome</keyword>
<name>A0A922N1J6_9PLEO</name>
<evidence type="ECO:0000256" key="1">
    <source>
        <dbReference type="RuleBase" id="RU368122"/>
    </source>
</evidence>
<dbReference type="GO" id="GO:0030248">
    <property type="term" value="F:cellulose binding"/>
    <property type="evidence" value="ECO:0007669"/>
    <property type="project" value="UniProtKB-UniRule"/>
</dbReference>
<evidence type="ECO:0000313" key="4">
    <source>
        <dbReference type="Proteomes" id="UP000249757"/>
    </source>
</evidence>
<evidence type="ECO:0000313" key="3">
    <source>
        <dbReference type="EMBL" id="KAI1507155.1"/>
    </source>
</evidence>
<dbReference type="Gene3D" id="2.70.50.70">
    <property type="match status" value="1"/>
</dbReference>
<accession>A0A922N1J6</accession>
<keyword evidence="1" id="KW-0136">Cellulose degradation</keyword>
<organism evidence="3 4">
    <name type="scientific">Pyrenophora tritici-repentis</name>
    <dbReference type="NCBI Taxonomy" id="45151"/>
    <lineage>
        <taxon>Eukaryota</taxon>
        <taxon>Fungi</taxon>
        <taxon>Dikarya</taxon>
        <taxon>Ascomycota</taxon>
        <taxon>Pezizomycotina</taxon>
        <taxon>Dothideomycetes</taxon>
        <taxon>Pleosporomycetidae</taxon>
        <taxon>Pleosporales</taxon>
        <taxon>Pleosporineae</taxon>
        <taxon>Pleosporaceae</taxon>
        <taxon>Pyrenophora</taxon>
    </lineage>
</organism>
<proteinExistence type="predicted"/>
<evidence type="ECO:0000259" key="2">
    <source>
        <dbReference type="Pfam" id="PF03443"/>
    </source>
</evidence>
<comment type="function">
    <text evidence="1">Lytic polysaccharide monooxygenase (LMPO) that depolymerizes crystalline and amorphous polysaccharides via the oxidation of scissile alpha- or beta-(1-4)-glycosidic bonds, yielding C1 and/or C4 oxidation products. Catalysis by LPMOs requires the reduction of the active-site copper from Cu(II) to Cu(I) by a reducing agent and H(2)O(2) or O(2) as a cosubstrate.</text>
</comment>
<sequence length="132" mass="14713">MSSKLQMEVISTECTKHHSKSSNDLLRKLRMFANDDAPTESAMLVVSIHDNGNVSNRQFWPQAFNIKVTGGDDSAQVPARKKGTELYNASDDLLQWDLYWHTAGETIEDAPDPQLPAVASIQKRAHARDFSA</sequence>
<keyword evidence="1" id="KW-0964">Secreted</keyword>
<dbReference type="InterPro" id="IPR005103">
    <property type="entry name" value="AA9_LPMO"/>
</dbReference>
<keyword evidence="1" id="KW-0624">Polysaccharide degradation</keyword>
<comment type="catalytic activity">
    <reaction evidence="1">
        <text>[(1-&gt;4)-beta-D-glucosyl]n+m + reduced acceptor + O2 = 4-dehydro-beta-D-glucosyl-[(1-&gt;4)-beta-D-glucosyl]n-1 + [(1-&gt;4)-beta-D-glucosyl]m + acceptor + H2O.</text>
        <dbReference type="EC" id="1.14.99.56"/>
    </reaction>
</comment>
<dbReference type="EC" id="1.14.99.56" evidence="1"/>
<dbReference type="GO" id="GO:0008810">
    <property type="term" value="F:cellulase activity"/>
    <property type="evidence" value="ECO:0007669"/>
    <property type="project" value="UniProtKB-UniRule"/>
</dbReference>
<dbReference type="EMBL" id="NRDI02000054">
    <property type="protein sequence ID" value="KAI1507155.1"/>
    <property type="molecule type" value="Genomic_DNA"/>
</dbReference>
<dbReference type="GO" id="GO:0005576">
    <property type="term" value="C:extracellular region"/>
    <property type="evidence" value="ECO:0007669"/>
    <property type="project" value="UniProtKB-SubCell"/>
</dbReference>
<keyword evidence="1" id="KW-0119">Carbohydrate metabolism</keyword>
<keyword evidence="3" id="KW-0378">Hydrolase</keyword>
<protein>
    <recommendedName>
        <fullName evidence="1">AA9 family lytic polysaccharide monooxygenase</fullName>
        <ecNumber evidence="1">1.14.99.56</ecNumber>
    </recommendedName>
    <alternativeName>
        <fullName evidence="1">Endo-beta-1,4-glucanase</fullName>
    </alternativeName>
    <alternativeName>
        <fullName evidence="1">Glycosyl hydrolase 61 family protein</fullName>
    </alternativeName>
</protein>
<comment type="domain">
    <text evidence="1">Has a modular structure: an endo-beta-1,4-glucanase catalytic module at the N-terminus, a linker rich in serines and threonines, and a C-terminal carbohydrate-binding module (CBM).</text>
</comment>
<dbReference type="AlphaFoldDB" id="A0A922N1J6"/>
<comment type="subcellular location">
    <subcellularLocation>
        <location evidence="1">Secreted</location>
    </subcellularLocation>
</comment>
<comment type="caution">
    <text evidence="3">The sequence shown here is derived from an EMBL/GenBank/DDBJ whole genome shotgun (WGS) entry which is preliminary data.</text>
</comment>
<dbReference type="GO" id="GO:0030245">
    <property type="term" value="P:cellulose catabolic process"/>
    <property type="evidence" value="ECO:0007669"/>
    <property type="project" value="UniProtKB-UniRule"/>
</dbReference>
<keyword evidence="1" id="KW-1015">Disulfide bond</keyword>
<dbReference type="Proteomes" id="UP000249757">
    <property type="component" value="Unassembled WGS sequence"/>
</dbReference>
<reference evidence="4" key="1">
    <citation type="journal article" date="2022" name="Microb. Genom.">
        <title>A global pangenome for the wheat fungal pathogen Pyrenophora tritici-repentis and prediction of effector protein structural homology.</title>
        <authorList>
            <person name="Moolhuijzen P.M."/>
            <person name="See P.T."/>
            <person name="Shi G."/>
            <person name="Powell H.R."/>
            <person name="Cockram J."/>
            <person name="Jorgensen L.N."/>
            <person name="Benslimane H."/>
            <person name="Strelkov S.E."/>
            <person name="Turner J."/>
            <person name="Liu Z."/>
            <person name="Moffat C.S."/>
        </authorList>
    </citation>
    <scope>NUCLEOTIDE SEQUENCE [LARGE SCALE GENOMIC DNA]</scope>
</reference>
<dbReference type="Pfam" id="PF03443">
    <property type="entry name" value="AA9"/>
    <property type="match status" value="1"/>
</dbReference>
<gene>
    <name evidence="3" type="ORF">Ptr86124_013905</name>
</gene>
<feature type="domain" description="Auxiliary Activity family 9 catalytic" evidence="2">
    <location>
        <begin position="46"/>
        <end position="100"/>
    </location>
</feature>